<comment type="caution">
    <text evidence="1">The sequence shown here is derived from an EMBL/GenBank/DDBJ whole genome shotgun (WGS) entry which is preliminary data.</text>
</comment>
<evidence type="ECO:0000313" key="2">
    <source>
        <dbReference type="Proteomes" id="UP000736328"/>
    </source>
</evidence>
<dbReference type="EMBL" id="JACQXR010000056">
    <property type="protein sequence ID" value="MBI4726491.1"/>
    <property type="molecule type" value="Genomic_DNA"/>
</dbReference>
<evidence type="ECO:0000313" key="1">
    <source>
        <dbReference type="EMBL" id="MBI4726491.1"/>
    </source>
</evidence>
<organism evidence="1 2">
    <name type="scientific">candidate division TA06 bacterium</name>
    <dbReference type="NCBI Taxonomy" id="2250710"/>
    <lineage>
        <taxon>Bacteria</taxon>
        <taxon>Bacteria division TA06</taxon>
    </lineage>
</organism>
<sequence length="154" mass="17058">NPFTHIGFGVGFQLTDDGLAKNLDKNAYYGQYQSALLGVNYRASHRLRASLYLGAPVGGYIQFWPKDTTYNTGYKAYEYYYKVTSGFGAGIMSLEYSASDDLSLALLVQANGGEGRIDHKRDDDFIKTRPNSFGDNVSMNTATISLMLGYNLPF</sequence>
<protein>
    <recommendedName>
        <fullName evidence="3">Outer membrane protein beta-barrel domain-containing protein</fullName>
    </recommendedName>
</protein>
<evidence type="ECO:0008006" key="3">
    <source>
        <dbReference type="Google" id="ProtNLM"/>
    </source>
</evidence>
<name>A0A933I8J0_UNCT6</name>
<accession>A0A933I8J0</accession>
<feature type="non-terminal residue" evidence="1">
    <location>
        <position position="1"/>
    </location>
</feature>
<dbReference type="AlphaFoldDB" id="A0A933I8J0"/>
<gene>
    <name evidence="1" type="ORF">HY768_04590</name>
</gene>
<reference evidence="1" key="1">
    <citation type="submission" date="2020-07" db="EMBL/GenBank/DDBJ databases">
        <title>Huge and variable diversity of episymbiotic CPR bacteria and DPANN archaea in groundwater ecosystems.</title>
        <authorList>
            <person name="He C.Y."/>
            <person name="Keren R."/>
            <person name="Whittaker M."/>
            <person name="Farag I.F."/>
            <person name="Doudna J."/>
            <person name="Cate J.H.D."/>
            <person name="Banfield J.F."/>
        </authorList>
    </citation>
    <scope>NUCLEOTIDE SEQUENCE</scope>
    <source>
        <strain evidence="1">NC_groundwater_1520_Pr4_B-0.1um_53_5</strain>
    </source>
</reference>
<dbReference type="Proteomes" id="UP000736328">
    <property type="component" value="Unassembled WGS sequence"/>
</dbReference>
<proteinExistence type="predicted"/>